<keyword evidence="3" id="KW-1185">Reference proteome</keyword>
<evidence type="ECO:0000259" key="1">
    <source>
        <dbReference type="Pfam" id="PF00535"/>
    </source>
</evidence>
<keyword evidence="2" id="KW-0808">Transferase</keyword>
<keyword evidence="2" id="KW-0614">Plasmid</keyword>
<dbReference type="SUPFAM" id="SSF53448">
    <property type="entry name" value="Nucleotide-diphospho-sugar transferases"/>
    <property type="match status" value="1"/>
</dbReference>
<keyword evidence="2" id="KW-0328">Glycosyltransferase</keyword>
<evidence type="ECO:0000313" key="3">
    <source>
        <dbReference type="Proteomes" id="UP000318939"/>
    </source>
</evidence>
<dbReference type="RefSeq" id="WP_161991035.1">
    <property type="nucleotide sequence ID" value="NZ_CP117268.1"/>
</dbReference>
<evidence type="ECO:0000313" key="2">
    <source>
        <dbReference type="EMBL" id="WFS25213.1"/>
    </source>
</evidence>
<reference evidence="2 3" key="2">
    <citation type="journal article" date="2023" name="MicrobiologyOpen">
        <title>Genomics of the tumorigenes clade of the family Rhizobiaceae and description of Rhizobium rhododendri sp. nov.</title>
        <authorList>
            <person name="Kuzmanovic N."/>
            <person name="diCenzo G.C."/>
            <person name="Bunk B."/>
            <person name="Sproeer C."/>
            <person name="Fruehling A."/>
            <person name="Neumann-Schaal M."/>
            <person name="Overmann J."/>
            <person name="Smalla K."/>
        </authorList>
    </citation>
    <scope>NUCLEOTIDE SEQUENCE [LARGE SCALE GENOMIC DNA]</scope>
    <source>
        <strain evidence="3">rho-6.2</strain>
        <plasmid evidence="2 3">unnamed1</plasmid>
    </source>
</reference>
<dbReference type="GO" id="GO:0016757">
    <property type="term" value="F:glycosyltransferase activity"/>
    <property type="evidence" value="ECO:0007669"/>
    <property type="project" value="UniProtKB-KW"/>
</dbReference>
<feature type="domain" description="Glycosyltransferase 2-like" evidence="1">
    <location>
        <begin position="11"/>
        <end position="115"/>
    </location>
</feature>
<proteinExistence type="predicted"/>
<protein>
    <submittedName>
        <fullName evidence="2">Glycosyltransferase</fullName>
        <ecNumber evidence="2">2.4.-.-</ecNumber>
    </submittedName>
</protein>
<dbReference type="Gene3D" id="3.90.550.10">
    <property type="entry name" value="Spore Coat Polysaccharide Biosynthesis Protein SpsA, Chain A"/>
    <property type="match status" value="1"/>
</dbReference>
<gene>
    <name evidence="2" type="ORF">PR018_23470</name>
</gene>
<dbReference type="EC" id="2.4.-.-" evidence="2"/>
<dbReference type="PANTHER" id="PTHR22916">
    <property type="entry name" value="GLYCOSYLTRANSFERASE"/>
    <property type="match status" value="1"/>
</dbReference>
<sequence length="297" mass="33935">MTFFDDNPLVTVYLPTHNRRLLLERAVSSVVMQSYIHFELIIVDDGSTDDTGEYLARIALSDARIIVLKHSYPRGAPAARNLAISRAKGKYITGLDDDDEFHPLRLEVFVKNWLEVAGTAAQPACLFSSLLFVGDSGKIVSNDKRDRVVAEELFSGNLVGNQIFCPTGHMKEIGGFDINMPAWQDLEFFIRLLRAYGHARHVNRPTYLCYIDTGRQRISTRTDSLRKAFSIIKSKNSGIDRRYLNTLFMQIFSDYYGVRPKYQDFAVLLDQRAPLSSWIKLIWKIWKNRRGVQAFGS</sequence>
<dbReference type="InterPro" id="IPR001173">
    <property type="entry name" value="Glyco_trans_2-like"/>
</dbReference>
<dbReference type="EMBL" id="CP117268">
    <property type="protein sequence ID" value="WFS25213.1"/>
    <property type="molecule type" value="Genomic_DNA"/>
</dbReference>
<accession>A0ABY8INA3</accession>
<dbReference type="Proteomes" id="UP000318939">
    <property type="component" value="Plasmid unnamed1"/>
</dbReference>
<name>A0ABY8INA3_9HYPH</name>
<organism evidence="2 3">
    <name type="scientific">Rhizobium rhododendri</name>
    <dbReference type="NCBI Taxonomy" id="2506430"/>
    <lineage>
        <taxon>Bacteria</taxon>
        <taxon>Pseudomonadati</taxon>
        <taxon>Pseudomonadota</taxon>
        <taxon>Alphaproteobacteria</taxon>
        <taxon>Hyphomicrobiales</taxon>
        <taxon>Rhizobiaceae</taxon>
        <taxon>Rhizobium/Agrobacterium group</taxon>
        <taxon>Rhizobium</taxon>
    </lineage>
</organism>
<dbReference type="InterPro" id="IPR029044">
    <property type="entry name" value="Nucleotide-diphossugar_trans"/>
</dbReference>
<dbReference type="Pfam" id="PF00535">
    <property type="entry name" value="Glycos_transf_2"/>
    <property type="match status" value="1"/>
</dbReference>
<geneLocation type="plasmid" evidence="2 3">
    <name>unnamed1</name>
</geneLocation>
<reference evidence="2 3" key="1">
    <citation type="journal article" date="2019" name="Phytopathology">
        <title>A Novel Group of Rhizobium tumorigenes-Like Agrobacteria Associated with Crown Gall Disease of Rhododendron and Blueberry.</title>
        <authorList>
            <person name="Kuzmanovic N."/>
            <person name="Behrens P."/>
            <person name="Idczak E."/>
            <person name="Wagner S."/>
            <person name="Gotz M."/>
            <person name="Sproer C."/>
            <person name="Bunk B."/>
            <person name="Overmann J."/>
            <person name="Smalla K."/>
        </authorList>
    </citation>
    <scope>NUCLEOTIDE SEQUENCE [LARGE SCALE GENOMIC DNA]</scope>
    <source>
        <strain evidence="3">rho-6.2</strain>
    </source>
</reference>
<dbReference type="PANTHER" id="PTHR22916:SF3">
    <property type="entry name" value="UDP-GLCNAC:BETAGAL BETA-1,3-N-ACETYLGLUCOSAMINYLTRANSFERASE-LIKE PROTEIN 1"/>
    <property type="match status" value="1"/>
</dbReference>
<dbReference type="CDD" id="cd00761">
    <property type="entry name" value="Glyco_tranf_GTA_type"/>
    <property type="match status" value="1"/>
</dbReference>